<evidence type="ECO:0000313" key="3">
    <source>
        <dbReference type="Proteomes" id="UP000509222"/>
    </source>
</evidence>
<protein>
    <submittedName>
        <fullName evidence="2">DUF3397 family protein</fullName>
    </submittedName>
</protein>
<dbReference type="RefSeq" id="WP_036806916.1">
    <property type="nucleotide sequence ID" value="NZ_CP051177.1"/>
</dbReference>
<name>A0A7H8Q5G9_9BACL</name>
<dbReference type="EMBL" id="CP051177">
    <property type="protein sequence ID" value="QKX49184.1"/>
    <property type="molecule type" value="Genomic_DNA"/>
</dbReference>
<keyword evidence="1" id="KW-0812">Transmembrane</keyword>
<keyword evidence="1" id="KW-0472">Membrane</keyword>
<reference evidence="3" key="1">
    <citation type="submission" date="2020-06" db="EMBL/GenBank/DDBJ databases">
        <title>Isolation of Planomicrobium glaciei.</title>
        <authorList>
            <person name="Malisova L."/>
            <person name="Safrankova R."/>
            <person name="Jakubu V."/>
            <person name="Spanelova P."/>
        </authorList>
    </citation>
    <scope>NUCLEOTIDE SEQUENCE [LARGE SCALE GENOMIC DNA]</scope>
    <source>
        <strain evidence="3">NRL-ATB46093</strain>
    </source>
</reference>
<dbReference type="AlphaFoldDB" id="A0A7H8Q5G9"/>
<feature type="transmembrane region" description="Helical" evidence="1">
    <location>
        <begin position="37"/>
        <end position="58"/>
    </location>
</feature>
<gene>
    <name evidence="2" type="ORF">HF394_00600</name>
</gene>
<keyword evidence="1" id="KW-1133">Transmembrane helix</keyword>
<evidence type="ECO:0000256" key="1">
    <source>
        <dbReference type="SAM" id="Phobius"/>
    </source>
</evidence>
<feature type="transmembrane region" description="Helical" evidence="1">
    <location>
        <begin position="6"/>
        <end position="25"/>
    </location>
</feature>
<sequence>MDILYSLGAAFIFAPFILFILTLLIARKKMGRRSIGLAADATTFLLFISIPVGAAVIWPYNIAAITYIVAVVIAMFLLTIEWIKSKEIKVVPFIRKTWRTYFLVLSIAYFLLWVTGLALTISRFLSS</sequence>
<keyword evidence="3" id="KW-1185">Reference proteome</keyword>
<organism evidence="2 3">
    <name type="scientific">Planococcus glaciei</name>
    <dbReference type="NCBI Taxonomy" id="459472"/>
    <lineage>
        <taxon>Bacteria</taxon>
        <taxon>Bacillati</taxon>
        <taxon>Bacillota</taxon>
        <taxon>Bacilli</taxon>
        <taxon>Bacillales</taxon>
        <taxon>Caryophanaceae</taxon>
        <taxon>Planococcus</taxon>
    </lineage>
</organism>
<dbReference type="Pfam" id="PF11877">
    <property type="entry name" value="DUF3397"/>
    <property type="match status" value="1"/>
</dbReference>
<proteinExistence type="predicted"/>
<feature type="transmembrane region" description="Helical" evidence="1">
    <location>
        <begin position="64"/>
        <end position="80"/>
    </location>
</feature>
<dbReference type="Proteomes" id="UP000509222">
    <property type="component" value="Chromosome"/>
</dbReference>
<dbReference type="InterPro" id="IPR024515">
    <property type="entry name" value="DUF3397"/>
</dbReference>
<feature type="transmembrane region" description="Helical" evidence="1">
    <location>
        <begin position="101"/>
        <end position="125"/>
    </location>
</feature>
<accession>A0A7H8Q5G9</accession>
<evidence type="ECO:0000313" key="2">
    <source>
        <dbReference type="EMBL" id="QKX49184.1"/>
    </source>
</evidence>